<accession>A0A9K3PZA8</accession>
<reference evidence="2" key="1">
    <citation type="journal article" date="2021" name="Sci. Rep.">
        <title>Diploid genomic architecture of Nitzschia inconspicua, an elite biomass production diatom.</title>
        <authorList>
            <person name="Oliver A."/>
            <person name="Podell S."/>
            <person name="Pinowska A."/>
            <person name="Traller J.C."/>
            <person name="Smith S.R."/>
            <person name="McClure R."/>
            <person name="Beliaev A."/>
            <person name="Bohutskyi P."/>
            <person name="Hill E.A."/>
            <person name="Rabines A."/>
            <person name="Zheng H."/>
            <person name="Allen L.Z."/>
            <person name="Kuo A."/>
            <person name="Grigoriev I.V."/>
            <person name="Allen A.E."/>
            <person name="Hazlebeck D."/>
            <person name="Allen E.E."/>
        </authorList>
    </citation>
    <scope>NUCLEOTIDE SEQUENCE</scope>
    <source>
        <strain evidence="2">Hildebrandi</strain>
    </source>
</reference>
<feature type="region of interest" description="Disordered" evidence="1">
    <location>
        <begin position="313"/>
        <end position="366"/>
    </location>
</feature>
<gene>
    <name evidence="2" type="ORF">IV203_038209</name>
</gene>
<feature type="compositionally biased region" description="Low complexity" evidence="1">
    <location>
        <begin position="331"/>
        <end position="348"/>
    </location>
</feature>
<evidence type="ECO:0000313" key="2">
    <source>
        <dbReference type="EMBL" id="KAG7365006.1"/>
    </source>
</evidence>
<evidence type="ECO:0000256" key="1">
    <source>
        <dbReference type="SAM" id="MobiDB-lite"/>
    </source>
</evidence>
<proteinExistence type="predicted"/>
<dbReference type="Proteomes" id="UP000693970">
    <property type="component" value="Unassembled WGS sequence"/>
</dbReference>
<sequence length="366" mass="40650">MMGTLLQSLWYSENENENGPDLRVSCDHEKFTLWSPRTKRHLRGKILKQQTLITCDEKSHLLSSIQPNFGHSTYLVAVSTLSSVPQTAETTRATPLPQPVDVPVDVHVDDDDEDDQSAAGEIDADSAAGMPQNWIFLGYMAFALYGPIMPPGSDSNFKAEAFFASDSERRGKNDGRAAARRVQAGEDSVARSSASVAEGRGINNRDALYAASIFQQSSAATMLHETRLIDRHINYHKGRIKRAALDVQGWRQLLNPNMLLNPDPNNPALKEFNNARLRLAQLEDDYEKYMDSIPKASGNRYQRIVDTTVINYMHPPDERQGKRARSSTPMSSIDITDIAASTDDNGNNVDDEEEGIADHYTNSPPT</sequence>
<dbReference type="AlphaFoldDB" id="A0A9K3PZA8"/>
<feature type="region of interest" description="Disordered" evidence="1">
    <location>
        <begin position="168"/>
        <end position="193"/>
    </location>
</feature>
<comment type="caution">
    <text evidence="2">The sequence shown here is derived from an EMBL/GenBank/DDBJ whole genome shotgun (WGS) entry which is preliminary data.</text>
</comment>
<dbReference type="EMBL" id="JAGRRH010000009">
    <property type="protein sequence ID" value="KAG7365006.1"/>
    <property type="molecule type" value="Genomic_DNA"/>
</dbReference>
<evidence type="ECO:0000313" key="3">
    <source>
        <dbReference type="Proteomes" id="UP000693970"/>
    </source>
</evidence>
<feature type="compositionally biased region" description="Basic and acidic residues" evidence="1">
    <location>
        <begin position="168"/>
        <end position="177"/>
    </location>
</feature>
<keyword evidence="3" id="KW-1185">Reference proteome</keyword>
<organism evidence="2 3">
    <name type="scientific">Nitzschia inconspicua</name>
    <dbReference type="NCBI Taxonomy" id="303405"/>
    <lineage>
        <taxon>Eukaryota</taxon>
        <taxon>Sar</taxon>
        <taxon>Stramenopiles</taxon>
        <taxon>Ochrophyta</taxon>
        <taxon>Bacillariophyta</taxon>
        <taxon>Bacillariophyceae</taxon>
        <taxon>Bacillariophycidae</taxon>
        <taxon>Bacillariales</taxon>
        <taxon>Bacillariaceae</taxon>
        <taxon>Nitzschia</taxon>
    </lineage>
</organism>
<protein>
    <submittedName>
        <fullName evidence="2">Uncharacterized protein</fullName>
    </submittedName>
</protein>
<reference evidence="2" key="2">
    <citation type="submission" date="2021-04" db="EMBL/GenBank/DDBJ databases">
        <authorList>
            <person name="Podell S."/>
        </authorList>
    </citation>
    <scope>NUCLEOTIDE SEQUENCE</scope>
    <source>
        <strain evidence="2">Hildebrandi</strain>
    </source>
</reference>
<name>A0A9K3PZA8_9STRA</name>